<protein>
    <recommendedName>
        <fullName evidence="3">L1 transposable element RRM domain-containing protein</fullName>
    </recommendedName>
</protein>
<keyword evidence="1" id="KW-0175">Coiled coil</keyword>
<dbReference type="Gene3D" id="3.30.70.1820">
    <property type="entry name" value="L1 transposable element, RRM domain"/>
    <property type="match status" value="1"/>
</dbReference>
<dbReference type="EMBL" id="AY497840">
    <property type="protein sequence ID" value="AAS83199.1"/>
    <property type="molecule type" value="Genomic_DNA"/>
</dbReference>
<evidence type="ECO:0000256" key="1">
    <source>
        <dbReference type="SAM" id="Coils"/>
    </source>
</evidence>
<feature type="coiled-coil region" evidence="1">
    <location>
        <begin position="15"/>
        <end position="56"/>
    </location>
</feature>
<accession>Q64IX7</accession>
<reference evidence="2" key="1">
    <citation type="journal article" date="2004" name="J. Mol. Evol.">
        <title>Teleost fish genomes contain a diverse array of L1 retrotransposon lineages that exhibit a low copy number and high rate of turnover.</title>
        <authorList>
            <person name="Duvernell D.D."/>
            <person name="Pryor S.R."/>
            <person name="Adams S.M."/>
        </authorList>
    </citation>
    <scope>NUCLEOTIDE SEQUENCE</scope>
</reference>
<sequence length="292" mass="34015">MASLEILLEELRGFRQETKEHLSTIKEEIRKANARISEVEERLGKTEERAQNTEEVVTELLKLHMSLDDKLVDLESRTRRENVRIYGVPEGAEKDCETVAAFVETLFKEGLGLEDSGLDMQIERAHRELGPQPPEGAPPRSIVVKFQSFKVKERLLREAWQRKGFVWCEKRINLDHDYPPAILRKRREYTEARRVLKENGVPFQTLFPARLRVKYKEGSKTYDTVEETTEDLAKRGYKVKVIRSPASLKEQIERLSWSRKDGGKQKGSFRSTRAENYKERLRAFRRTSPPAT</sequence>
<dbReference type="InterPro" id="IPR004244">
    <property type="entry name" value="Transposase_22"/>
</dbReference>
<proteinExistence type="predicted"/>
<name>Q64IX7_FUNHE</name>
<dbReference type="AlphaFoldDB" id="Q64IX7"/>
<evidence type="ECO:0008006" key="3">
    <source>
        <dbReference type="Google" id="ProtNLM"/>
    </source>
</evidence>
<dbReference type="PANTHER" id="PTHR11505">
    <property type="entry name" value="L1 TRANSPOSABLE ELEMENT-RELATED"/>
    <property type="match status" value="1"/>
</dbReference>
<organism evidence="2">
    <name type="scientific">Fundulus heteroclitus</name>
    <name type="common">Killifish</name>
    <name type="synonym">Mummichog</name>
    <dbReference type="NCBI Taxonomy" id="8078"/>
    <lineage>
        <taxon>Eukaryota</taxon>
        <taxon>Metazoa</taxon>
        <taxon>Chordata</taxon>
        <taxon>Craniata</taxon>
        <taxon>Vertebrata</taxon>
        <taxon>Euteleostomi</taxon>
        <taxon>Actinopterygii</taxon>
        <taxon>Neopterygii</taxon>
        <taxon>Teleostei</taxon>
        <taxon>Neoteleostei</taxon>
        <taxon>Acanthomorphata</taxon>
        <taxon>Ovalentaria</taxon>
        <taxon>Atherinomorphae</taxon>
        <taxon>Cyprinodontiformes</taxon>
        <taxon>Fundulidae</taxon>
        <taxon>Fundulus</taxon>
    </lineage>
</organism>
<evidence type="ECO:0000313" key="2">
    <source>
        <dbReference type="EMBL" id="AAS83199.1"/>
    </source>
</evidence>